<keyword evidence="1" id="KW-0472">Membrane</keyword>
<dbReference type="EMBL" id="MFLW01000007">
    <property type="protein sequence ID" value="OGG78491.1"/>
    <property type="molecule type" value="Genomic_DNA"/>
</dbReference>
<keyword evidence="1" id="KW-0812">Transmembrane</keyword>
<protein>
    <submittedName>
        <fullName evidence="2">Uncharacterized protein</fullName>
    </submittedName>
</protein>
<dbReference type="AlphaFoldDB" id="A0A1F6EXX9"/>
<dbReference type="Proteomes" id="UP000178811">
    <property type="component" value="Unassembled WGS sequence"/>
</dbReference>
<evidence type="ECO:0000313" key="2">
    <source>
        <dbReference type="EMBL" id="OGG78491.1"/>
    </source>
</evidence>
<organism evidence="2 3">
    <name type="scientific">Candidatus Kaiserbacteria bacterium RIFCSPLOWO2_01_FULL_52_12b</name>
    <dbReference type="NCBI Taxonomy" id="1798509"/>
    <lineage>
        <taxon>Bacteria</taxon>
        <taxon>Candidatus Kaiseribacteriota</taxon>
    </lineage>
</organism>
<reference evidence="2 3" key="1">
    <citation type="journal article" date="2016" name="Nat. Commun.">
        <title>Thousands of microbial genomes shed light on interconnected biogeochemical processes in an aquifer system.</title>
        <authorList>
            <person name="Anantharaman K."/>
            <person name="Brown C.T."/>
            <person name="Hug L.A."/>
            <person name="Sharon I."/>
            <person name="Castelle C.J."/>
            <person name="Probst A.J."/>
            <person name="Thomas B.C."/>
            <person name="Singh A."/>
            <person name="Wilkins M.J."/>
            <person name="Karaoz U."/>
            <person name="Brodie E.L."/>
            <person name="Williams K.H."/>
            <person name="Hubbard S.S."/>
            <person name="Banfield J.F."/>
        </authorList>
    </citation>
    <scope>NUCLEOTIDE SEQUENCE [LARGE SCALE GENOMIC DNA]</scope>
</reference>
<proteinExistence type="predicted"/>
<comment type="caution">
    <text evidence="2">The sequence shown here is derived from an EMBL/GenBank/DDBJ whole genome shotgun (WGS) entry which is preliminary data.</text>
</comment>
<evidence type="ECO:0000313" key="3">
    <source>
        <dbReference type="Proteomes" id="UP000178811"/>
    </source>
</evidence>
<gene>
    <name evidence="2" type="ORF">A3A36_01640</name>
</gene>
<feature type="transmembrane region" description="Helical" evidence="1">
    <location>
        <begin position="6"/>
        <end position="23"/>
    </location>
</feature>
<evidence type="ECO:0000256" key="1">
    <source>
        <dbReference type="SAM" id="Phobius"/>
    </source>
</evidence>
<sequence>MRLNLVAPIVTAIVVAGGFLFFYHPESLQRPQPPALPLVTDTAQTFPDSTLPNQDNPSTAANYDECIAEGNRPLPDAPDKCLTKDGHIFIKGVVEQ</sequence>
<name>A0A1F6EXX9_9BACT</name>
<accession>A0A1F6EXX9</accession>
<keyword evidence="1" id="KW-1133">Transmembrane helix</keyword>